<gene>
    <name evidence="1" type="ORF">LOK49_LG03G01771</name>
</gene>
<evidence type="ECO:0000313" key="1">
    <source>
        <dbReference type="EMBL" id="KAI8021693.1"/>
    </source>
</evidence>
<accession>A0ACC0I832</accession>
<proteinExistence type="predicted"/>
<dbReference type="Proteomes" id="UP001060215">
    <property type="component" value="Chromosome 6"/>
</dbReference>
<keyword evidence="2" id="KW-1185">Reference proteome</keyword>
<organism evidence="1 2">
    <name type="scientific">Camellia lanceoleosa</name>
    <dbReference type="NCBI Taxonomy" id="1840588"/>
    <lineage>
        <taxon>Eukaryota</taxon>
        <taxon>Viridiplantae</taxon>
        <taxon>Streptophyta</taxon>
        <taxon>Embryophyta</taxon>
        <taxon>Tracheophyta</taxon>
        <taxon>Spermatophyta</taxon>
        <taxon>Magnoliopsida</taxon>
        <taxon>eudicotyledons</taxon>
        <taxon>Gunneridae</taxon>
        <taxon>Pentapetalae</taxon>
        <taxon>asterids</taxon>
        <taxon>Ericales</taxon>
        <taxon>Theaceae</taxon>
        <taxon>Camellia</taxon>
    </lineage>
</organism>
<comment type="caution">
    <text evidence="1">The sequence shown here is derived from an EMBL/GenBank/DDBJ whole genome shotgun (WGS) entry which is preliminary data.</text>
</comment>
<protein>
    <submittedName>
        <fullName evidence="1">SEC1 family transport protein SLY1</fullName>
    </submittedName>
</protein>
<name>A0ACC0I832_9ERIC</name>
<sequence>MLNLNQLVNSTGTKNEEPYKILNYDKFCQDILSSVIHMKDLRKHGITLYFLIDKDYKPIHDVPSVYFVQPTNLSVQRIVFDASQSLYNSFHFNCSSSIPHPVLEDLVSGTLNSDSIN</sequence>
<reference evidence="1 2" key="1">
    <citation type="journal article" date="2022" name="Plant J.">
        <title>Chromosome-level genome of Camellia lanceoleosa provides a valuable resource for understanding genome evolution and self-incompatibility.</title>
        <authorList>
            <person name="Gong W."/>
            <person name="Xiao S."/>
            <person name="Wang L."/>
            <person name="Liao Z."/>
            <person name="Chang Y."/>
            <person name="Mo W."/>
            <person name="Hu G."/>
            <person name="Li W."/>
            <person name="Zhao G."/>
            <person name="Zhu H."/>
            <person name="Hu X."/>
            <person name="Ji K."/>
            <person name="Xiang X."/>
            <person name="Song Q."/>
            <person name="Yuan D."/>
            <person name="Jin S."/>
            <person name="Zhang L."/>
        </authorList>
    </citation>
    <scope>NUCLEOTIDE SEQUENCE [LARGE SCALE GENOMIC DNA]</scope>
    <source>
        <strain evidence="1">SQ_2022a</strain>
    </source>
</reference>
<dbReference type="EMBL" id="CM045763">
    <property type="protein sequence ID" value="KAI8021693.1"/>
    <property type="molecule type" value="Genomic_DNA"/>
</dbReference>
<evidence type="ECO:0000313" key="2">
    <source>
        <dbReference type="Proteomes" id="UP001060215"/>
    </source>
</evidence>